<accession>A0ABY9BIS9</accession>
<evidence type="ECO:0000259" key="2">
    <source>
        <dbReference type="SMART" id="SM00672"/>
    </source>
</evidence>
<feature type="domain" description="Glycosyl transferase CAP10" evidence="2">
    <location>
        <begin position="201"/>
        <end position="450"/>
    </location>
</feature>
<gene>
    <name evidence="3" type="ORF">VitviT2T_001996</name>
</gene>
<evidence type="ECO:0000313" key="3">
    <source>
        <dbReference type="EMBL" id="WJZ82220.1"/>
    </source>
</evidence>
<evidence type="ECO:0000256" key="1">
    <source>
        <dbReference type="SAM" id="Phobius"/>
    </source>
</evidence>
<keyword evidence="1" id="KW-0812">Transmembrane</keyword>
<evidence type="ECO:0000313" key="4">
    <source>
        <dbReference type="Proteomes" id="UP001227230"/>
    </source>
</evidence>
<dbReference type="PANTHER" id="PTHR12203">
    <property type="entry name" value="KDEL LYS-ASP-GLU-LEU CONTAINING - RELATED"/>
    <property type="match status" value="1"/>
</dbReference>
<name>A0ABY9BIS9_VITVI</name>
<organism evidence="3 4">
    <name type="scientific">Vitis vinifera</name>
    <name type="common">Grape</name>
    <dbReference type="NCBI Taxonomy" id="29760"/>
    <lineage>
        <taxon>Eukaryota</taxon>
        <taxon>Viridiplantae</taxon>
        <taxon>Streptophyta</taxon>
        <taxon>Embryophyta</taxon>
        <taxon>Tracheophyta</taxon>
        <taxon>Spermatophyta</taxon>
        <taxon>Magnoliopsida</taxon>
        <taxon>eudicotyledons</taxon>
        <taxon>Gunneridae</taxon>
        <taxon>Pentapetalae</taxon>
        <taxon>rosids</taxon>
        <taxon>Vitales</taxon>
        <taxon>Vitaceae</taxon>
        <taxon>Viteae</taxon>
        <taxon>Vitis</taxon>
    </lineage>
</organism>
<feature type="transmembrane region" description="Helical" evidence="1">
    <location>
        <begin position="38"/>
        <end position="65"/>
    </location>
</feature>
<dbReference type="Proteomes" id="UP001227230">
    <property type="component" value="Chromosome 2"/>
</dbReference>
<dbReference type="PANTHER" id="PTHR12203:SF99">
    <property type="entry name" value="OS04G0534100 PROTEIN"/>
    <property type="match status" value="1"/>
</dbReference>
<sequence>MTVIQNMQRFSTAILQRSQLGRDFSGLRIFRLPLMKKAPAACSITIYTFFLFFILFVAAAFISFFCFSSRFIFLVNNSERKAVPISENHRKTPRPIVVPLNCSARNLTQTCPGNYPTTFDTDLAWKPVCPDYFRWIHEDLKPWKTTGISRDMVERAKRSAHFRLVIVKGKVYIEKYKKSIQTRDVFTIWGILQLLRRYPGKLLDLELTFDCNDRPVIRSGDHRGPNSTSPPPLFRYCGDRWTLDVVFPDWSFWGWPEINMKPWGNLLKDLKEGNNRTKWMEREPYAYWKGNPLVAETRRDLLTCNVSDVQDWNARLFVQDWMLESQQGYKQSDVSNQCTHRYKIYIEGWAWSVSEKYILACDSVTLMVKPRYYDFFMRSLQPVHHYWPIKDNDKCRSIKFAVDWGNSHKQKAQAIGKAASDFIQEELKMDYVYDYMFHLLNEYAKLLRFKPTIPEGAVEVCSETVACSAEGVEKKFMMESLVNSPSVTSPCALPPPYDPPVLGALLRKKANSIKQVERWENRYWENLNQQH</sequence>
<keyword evidence="1" id="KW-0472">Membrane</keyword>
<dbReference type="Pfam" id="PF05686">
    <property type="entry name" value="Glyco_transf_90"/>
    <property type="match status" value="1"/>
</dbReference>
<dbReference type="EMBL" id="CP126649">
    <property type="protein sequence ID" value="WJZ82220.1"/>
    <property type="molecule type" value="Genomic_DNA"/>
</dbReference>
<dbReference type="InterPro" id="IPR051091">
    <property type="entry name" value="O-Glucosyltr/Glycosyltrsf_90"/>
</dbReference>
<keyword evidence="1" id="KW-1133">Transmembrane helix</keyword>
<reference evidence="3 4" key="1">
    <citation type="journal article" date="2023" name="Hortic Res">
        <title>The complete reference genome for grapevine (Vitis vinifera L.) genetics and breeding.</title>
        <authorList>
            <person name="Shi X."/>
            <person name="Cao S."/>
            <person name="Wang X."/>
            <person name="Huang S."/>
            <person name="Wang Y."/>
            <person name="Liu Z."/>
            <person name="Liu W."/>
            <person name="Leng X."/>
            <person name="Peng Y."/>
            <person name="Wang N."/>
            <person name="Wang Y."/>
            <person name="Ma Z."/>
            <person name="Xu X."/>
            <person name="Zhang F."/>
            <person name="Xue H."/>
            <person name="Zhong H."/>
            <person name="Wang Y."/>
            <person name="Zhang K."/>
            <person name="Velt A."/>
            <person name="Avia K."/>
            <person name="Holtgrawe D."/>
            <person name="Grimplet J."/>
            <person name="Matus J.T."/>
            <person name="Ware D."/>
            <person name="Wu X."/>
            <person name="Wang H."/>
            <person name="Liu C."/>
            <person name="Fang Y."/>
            <person name="Rustenholz C."/>
            <person name="Cheng Z."/>
            <person name="Xiao H."/>
            <person name="Zhou Y."/>
        </authorList>
    </citation>
    <scope>NUCLEOTIDE SEQUENCE [LARGE SCALE GENOMIC DNA]</scope>
    <source>
        <strain evidence="4">cv. Pinot noir / PN40024</strain>
        <tissue evidence="3">Leaf</tissue>
    </source>
</reference>
<proteinExistence type="predicted"/>
<dbReference type="SMART" id="SM00672">
    <property type="entry name" value="CAP10"/>
    <property type="match status" value="1"/>
</dbReference>
<keyword evidence="4" id="KW-1185">Reference proteome</keyword>
<protein>
    <recommendedName>
        <fullName evidence="2">Glycosyl transferase CAP10 domain-containing protein</fullName>
    </recommendedName>
</protein>
<dbReference type="InterPro" id="IPR006598">
    <property type="entry name" value="CAP10"/>
</dbReference>